<dbReference type="Pfam" id="PF13855">
    <property type="entry name" value="LRR_8"/>
    <property type="match status" value="1"/>
</dbReference>
<dbReference type="FunFam" id="3.80.10.10:FF:000233">
    <property type="entry name" value="Leucine-rich repeat receptor-like protein kinase TDR"/>
    <property type="match status" value="1"/>
</dbReference>
<evidence type="ECO:0000313" key="29">
    <source>
        <dbReference type="Proteomes" id="UP000298652"/>
    </source>
</evidence>
<dbReference type="PANTHER" id="PTHR48056">
    <property type="entry name" value="LRR RECEPTOR-LIKE SERINE/THREONINE-PROTEIN KINASE-RELATED"/>
    <property type="match status" value="1"/>
</dbReference>
<dbReference type="AlphaFoldDB" id="A0A4U6UI62"/>
<evidence type="ECO:0000256" key="4">
    <source>
        <dbReference type="ARBA" id="ARBA00012513"/>
    </source>
</evidence>
<keyword evidence="6" id="KW-0723">Serine/threonine-protein kinase</keyword>
<dbReference type="PANTHER" id="PTHR48056:SF86">
    <property type="entry name" value="PROTEIN KINASE DOMAIN-CONTAINING PROTEIN"/>
    <property type="match status" value="1"/>
</dbReference>
<dbReference type="GO" id="GO:0009791">
    <property type="term" value="P:post-embryonic development"/>
    <property type="evidence" value="ECO:0007669"/>
    <property type="project" value="UniProtKB-ARBA"/>
</dbReference>
<evidence type="ECO:0000256" key="7">
    <source>
        <dbReference type="ARBA" id="ARBA00022553"/>
    </source>
</evidence>
<dbReference type="SUPFAM" id="SSF52047">
    <property type="entry name" value="RNI-like"/>
    <property type="match status" value="1"/>
</dbReference>
<keyword evidence="5" id="KW-1003">Cell membrane</keyword>
<dbReference type="GO" id="GO:0033612">
    <property type="term" value="F:receptor serine/threonine kinase binding"/>
    <property type="evidence" value="ECO:0007669"/>
    <property type="project" value="TreeGrafter"/>
</dbReference>
<dbReference type="PROSITE" id="PS00108">
    <property type="entry name" value="PROTEIN_KINASE_ST"/>
    <property type="match status" value="1"/>
</dbReference>
<sequence length="1106" mass="117588">MRCMCMLIISTHPLGLNNSASSSPADQEKQALSGSKLFNTLQPSSTMALAIRVMSLLPATIAVMIAAASWGAHGGASDEASALLAFKAELAGSGSGMLASWNGTAGVCGWEGVACTGGQVVALSLPSYGFAGALSPAIGNLTFLRTLNLSSNWFQGEVPASIGRLARLQTLDLSYNAFSGTLPSNLSSCVSLLLLDLSSNRFHGRIPVELGDKLTSLQKFSLGNNSLTGAIPGSLGNLSSLNYLDLTKNHLEGPIPHELGSMGGLQVLALDENRLSGVLPHSLYNLSSLKSLWVGDNMLSGTIPADIGDRFPGMEALDYSSNRFSGAIPPSLANLSALTKLVLQENDFIGFVPSALGKLQSLTGLFLGDNRLEANDSQGWEFITSLANSSQLQLLVLGNNSFSGQLPNSVTNLSSTLQGLYLGDNMISGNIPINIGNLVGLTVFEMGNNTFVSGQIPESIGQLRNLGVLGLYNTSLSGLIPSSLGNLTQLNLLYLYYGNLEGPIPSNLGNLKNVFAFDLSTNRLNGSIPIEVLKLPRLSWYLDLSYNSLSGPLPTEVGTMVNLNELILSGNKLSGTIPASVGNCISLVRLLLDNNLLEGSIPQSLKNLKGLALLNLTMNKLSGSIPDALASIGNLQQLYLAHNNLSGSIPKVLQNLTLLAKLDLSFNDLQGEVPKGGPFANATHLSIDGNGELCGGNPQLHLAPCSTAAAGKNRRRMSRSVMVTVASICALLFLGLVVFLIHLIHKRLGQGKENQLIPTVIDEQHERVSYQALANGTDHFSEVNLLGQGSYGAVYKCTLRDKGITAAVKVFNVCQSGSTRSFVAECEALRRVRHRCLIKIITCCLSIDHQGQEFKALVFEFMPNGNLNGWLHPASKIQSLSNTLSLAQRLDIVVDIMDALDYLHNQCQPPIIHCDLKPSNILLAESMSARVGDFGISKILPDDTSKIMLNSVSFTGLRGSIGYVAPEYGEGRAVSTLGDVYSLGILLLEIFTGMSPTDDMFKGSLDLHKFAEAALPNRALEVADPAIWLHEEAKGEDPATVRSRSERCLASVVGLGVSCSKQLPRERTAMRDAAAEMRAIRDAFLVQCATETWPAVGTTGLGSADS</sequence>
<dbReference type="FunFam" id="3.80.10.10:FF:000275">
    <property type="entry name" value="Leucine-rich repeat receptor-like protein kinase"/>
    <property type="match status" value="1"/>
</dbReference>
<comment type="subcellular location">
    <subcellularLocation>
        <location evidence="1">Cell membrane</location>
        <topology evidence="1">Single-pass membrane protein</topology>
    </subcellularLocation>
    <subcellularLocation>
        <location evidence="2">Endoplasmic reticulum membrane</location>
        <topology evidence="2">Single-pass membrane protein</topology>
    </subcellularLocation>
</comment>
<dbReference type="Gene3D" id="1.10.510.10">
    <property type="entry name" value="Transferase(Phosphotransferase) domain 1"/>
    <property type="match status" value="1"/>
</dbReference>
<evidence type="ECO:0000256" key="12">
    <source>
        <dbReference type="ARBA" id="ARBA00022737"/>
    </source>
</evidence>
<evidence type="ECO:0000256" key="2">
    <source>
        <dbReference type="ARBA" id="ARBA00004389"/>
    </source>
</evidence>
<dbReference type="InterPro" id="IPR003591">
    <property type="entry name" value="Leu-rich_rpt_typical-subtyp"/>
</dbReference>
<dbReference type="InterPro" id="IPR032675">
    <property type="entry name" value="LRR_dom_sf"/>
</dbReference>
<dbReference type="GO" id="GO:0005524">
    <property type="term" value="F:ATP binding"/>
    <property type="evidence" value="ECO:0007669"/>
    <property type="project" value="UniProtKB-UniRule"/>
</dbReference>
<dbReference type="GO" id="GO:0005789">
    <property type="term" value="C:endoplasmic reticulum membrane"/>
    <property type="evidence" value="ECO:0007669"/>
    <property type="project" value="UniProtKB-SubCell"/>
</dbReference>
<evidence type="ECO:0000256" key="10">
    <source>
        <dbReference type="ARBA" id="ARBA00022692"/>
    </source>
</evidence>
<comment type="function">
    <text evidence="23">The processed protein kinase Xa21 chain released by protein cleavage after X.oryzae pv. oryzae protein Ax21 detection translocates into the nucleus where it can bind and regulate WRKY62, a transcription factor. Confers resistance to the bacterial pathogen X.oryzae pv. oryzae (Xoo).</text>
</comment>
<evidence type="ECO:0000256" key="8">
    <source>
        <dbReference type="ARBA" id="ARBA00022614"/>
    </source>
</evidence>
<evidence type="ECO:0000256" key="21">
    <source>
        <dbReference type="ARBA" id="ARBA00048679"/>
    </source>
</evidence>
<evidence type="ECO:0000256" key="11">
    <source>
        <dbReference type="ARBA" id="ARBA00022729"/>
    </source>
</evidence>
<accession>A0A4U6UI62</accession>
<evidence type="ECO:0000256" key="20">
    <source>
        <dbReference type="ARBA" id="ARBA00047899"/>
    </source>
</evidence>
<evidence type="ECO:0000256" key="18">
    <source>
        <dbReference type="ARBA" id="ARBA00023170"/>
    </source>
</evidence>
<dbReference type="Gene3D" id="3.80.10.10">
    <property type="entry name" value="Ribonuclease Inhibitor"/>
    <property type="match status" value="3"/>
</dbReference>
<dbReference type="OMA" id="VEYNMLS"/>
<evidence type="ECO:0000259" key="27">
    <source>
        <dbReference type="PROSITE" id="PS50011"/>
    </source>
</evidence>
<evidence type="ECO:0000256" key="3">
    <source>
        <dbReference type="ARBA" id="ARBA00008684"/>
    </source>
</evidence>
<evidence type="ECO:0000256" key="23">
    <source>
        <dbReference type="ARBA" id="ARBA00056628"/>
    </source>
</evidence>
<dbReference type="Gramene" id="TKW13459">
    <property type="protein sequence ID" value="TKW13459"/>
    <property type="gene ID" value="SEVIR_5G102501v2"/>
</dbReference>
<evidence type="ECO:0000256" key="24">
    <source>
        <dbReference type="ARBA" id="ARBA00072040"/>
    </source>
</evidence>
<name>A0A4U6UI62_SETVI</name>
<evidence type="ECO:0000256" key="22">
    <source>
        <dbReference type="ARBA" id="ARBA00054320"/>
    </source>
</evidence>
<evidence type="ECO:0000256" key="13">
    <source>
        <dbReference type="ARBA" id="ARBA00022741"/>
    </source>
</evidence>
<dbReference type="InterPro" id="IPR008271">
    <property type="entry name" value="Ser/Thr_kinase_AS"/>
</dbReference>
<comment type="similarity">
    <text evidence="3">Belongs to the protein kinase superfamily. Ser/Thr protein kinase family.</text>
</comment>
<keyword evidence="9" id="KW-0808">Transferase</keyword>
<keyword evidence="10 26" id="KW-0812">Transmembrane</keyword>
<keyword evidence="19" id="KW-0325">Glycoprotein</keyword>
<dbReference type="InterPro" id="IPR000719">
    <property type="entry name" value="Prot_kinase_dom"/>
</dbReference>
<organism evidence="28 29">
    <name type="scientific">Setaria viridis</name>
    <name type="common">Green bristlegrass</name>
    <name type="synonym">Setaria italica subsp. viridis</name>
    <dbReference type="NCBI Taxonomy" id="4556"/>
    <lineage>
        <taxon>Eukaryota</taxon>
        <taxon>Viridiplantae</taxon>
        <taxon>Streptophyta</taxon>
        <taxon>Embryophyta</taxon>
        <taxon>Tracheophyta</taxon>
        <taxon>Spermatophyta</taxon>
        <taxon>Magnoliopsida</taxon>
        <taxon>Liliopsida</taxon>
        <taxon>Poales</taxon>
        <taxon>Poaceae</taxon>
        <taxon>PACMAD clade</taxon>
        <taxon>Panicoideae</taxon>
        <taxon>Panicodae</taxon>
        <taxon>Paniceae</taxon>
        <taxon>Cenchrinae</taxon>
        <taxon>Setaria</taxon>
    </lineage>
</organism>
<dbReference type="PROSITE" id="PS50011">
    <property type="entry name" value="PROTEIN_KINASE_DOM"/>
    <property type="match status" value="1"/>
</dbReference>
<dbReference type="GO" id="GO:0004674">
    <property type="term" value="F:protein serine/threonine kinase activity"/>
    <property type="evidence" value="ECO:0007669"/>
    <property type="project" value="UniProtKB-KW"/>
</dbReference>
<dbReference type="PROSITE" id="PS51450">
    <property type="entry name" value="LRR"/>
    <property type="match status" value="1"/>
</dbReference>
<dbReference type="InterPro" id="IPR001611">
    <property type="entry name" value="Leu-rich_rpt"/>
</dbReference>
<keyword evidence="17 26" id="KW-0472">Membrane</keyword>
<keyword evidence="13 25" id="KW-0547">Nucleotide-binding</keyword>
<dbReference type="SMART" id="SM00220">
    <property type="entry name" value="S_TKc"/>
    <property type="match status" value="1"/>
</dbReference>
<evidence type="ECO:0000256" key="1">
    <source>
        <dbReference type="ARBA" id="ARBA00004162"/>
    </source>
</evidence>
<dbReference type="Proteomes" id="UP000298652">
    <property type="component" value="Chromosome 5"/>
</dbReference>
<dbReference type="SUPFAM" id="SSF52058">
    <property type="entry name" value="L domain-like"/>
    <property type="match status" value="1"/>
</dbReference>
<keyword evidence="8" id="KW-0433">Leucine-rich repeat</keyword>
<feature type="domain" description="Protein kinase" evidence="27">
    <location>
        <begin position="780"/>
        <end position="1085"/>
    </location>
</feature>
<evidence type="ECO:0000256" key="5">
    <source>
        <dbReference type="ARBA" id="ARBA00022475"/>
    </source>
</evidence>
<evidence type="ECO:0000256" key="17">
    <source>
        <dbReference type="ARBA" id="ARBA00023136"/>
    </source>
</evidence>
<proteinExistence type="inferred from homology"/>
<dbReference type="PROSITE" id="PS00107">
    <property type="entry name" value="PROTEIN_KINASE_ATP"/>
    <property type="match status" value="1"/>
</dbReference>
<keyword evidence="18" id="KW-0675">Receptor</keyword>
<keyword evidence="29" id="KW-1185">Reference proteome</keyword>
<gene>
    <name evidence="28" type="ORF">SEVIR_5G102501v2</name>
</gene>
<dbReference type="FunFam" id="1.10.510.10:FF:000358">
    <property type="entry name" value="Putative leucine-rich repeat receptor-like serine/threonine-protein kinase"/>
    <property type="match status" value="1"/>
</dbReference>
<reference evidence="28" key="1">
    <citation type="submission" date="2019-03" db="EMBL/GenBank/DDBJ databases">
        <title>WGS assembly of Setaria viridis.</title>
        <authorList>
            <person name="Huang P."/>
            <person name="Jenkins J."/>
            <person name="Grimwood J."/>
            <person name="Barry K."/>
            <person name="Healey A."/>
            <person name="Mamidi S."/>
            <person name="Sreedasyam A."/>
            <person name="Shu S."/>
            <person name="Feldman M."/>
            <person name="Wu J."/>
            <person name="Yu Y."/>
            <person name="Chen C."/>
            <person name="Johnson J."/>
            <person name="Rokhsar D."/>
            <person name="Baxter I."/>
            <person name="Schmutz J."/>
            <person name="Brutnell T."/>
            <person name="Kellogg E."/>
        </authorList>
    </citation>
    <scope>NUCLEOTIDE SEQUENCE [LARGE SCALE GENOMIC DNA]</scope>
</reference>
<comment type="function">
    <text evidence="22">Receptor kinase that detects X.oryzae pv. oryzae protein Ax21 to promote innate immunity. Following X.oryzae pv. oryzae protein Ax21 detection, undergoes cleavage, releasing the processed protein kinase Xa21 chain.</text>
</comment>
<dbReference type="InterPro" id="IPR017441">
    <property type="entry name" value="Protein_kinase_ATP_BS"/>
</dbReference>
<dbReference type="InterPro" id="IPR011009">
    <property type="entry name" value="Kinase-like_dom_sf"/>
</dbReference>
<keyword evidence="7" id="KW-0597">Phosphoprotein</keyword>
<dbReference type="Gene3D" id="3.30.200.20">
    <property type="entry name" value="Phosphorylase Kinase, domain 1"/>
    <property type="match status" value="1"/>
</dbReference>
<keyword evidence="16 26" id="KW-1133">Transmembrane helix</keyword>
<dbReference type="InterPro" id="IPR013210">
    <property type="entry name" value="LRR_N_plant-typ"/>
</dbReference>
<feature type="binding site" evidence="25">
    <location>
        <position position="809"/>
    </location>
    <ligand>
        <name>ATP</name>
        <dbReference type="ChEBI" id="CHEBI:30616"/>
    </ligand>
</feature>
<dbReference type="Pfam" id="PF00069">
    <property type="entry name" value="Pkinase"/>
    <property type="match status" value="1"/>
</dbReference>
<dbReference type="Pfam" id="PF00560">
    <property type="entry name" value="LRR_1"/>
    <property type="match status" value="7"/>
</dbReference>
<dbReference type="InterPro" id="IPR050647">
    <property type="entry name" value="Plant_LRR-RLKs"/>
</dbReference>
<protein>
    <recommendedName>
        <fullName evidence="24">Receptor kinase-like protein Xa21</fullName>
        <ecNumber evidence="4">2.7.11.1</ecNumber>
    </recommendedName>
</protein>
<dbReference type="FunFam" id="3.80.10.10:FF:001158">
    <property type="entry name" value="Leucine-rich repeat protein kinase family protein"/>
    <property type="match status" value="1"/>
</dbReference>
<evidence type="ECO:0000256" key="6">
    <source>
        <dbReference type="ARBA" id="ARBA00022527"/>
    </source>
</evidence>
<dbReference type="EC" id="2.7.11.1" evidence="4"/>
<evidence type="ECO:0000256" key="16">
    <source>
        <dbReference type="ARBA" id="ARBA00022989"/>
    </source>
</evidence>
<evidence type="ECO:0000256" key="26">
    <source>
        <dbReference type="SAM" id="Phobius"/>
    </source>
</evidence>
<comment type="catalytic activity">
    <reaction evidence="20">
        <text>L-threonyl-[protein] + ATP = O-phospho-L-threonyl-[protein] + ADP + H(+)</text>
        <dbReference type="Rhea" id="RHEA:46608"/>
        <dbReference type="Rhea" id="RHEA-COMP:11060"/>
        <dbReference type="Rhea" id="RHEA-COMP:11605"/>
        <dbReference type="ChEBI" id="CHEBI:15378"/>
        <dbReference type="ChEBI" id="CHEBI:30013"/>
        <dbReference type="ChEBI" id="CHEBI:30616"/>
        <dbReference type="ChEBI" id="CHEBI:61977"/>
        <dbReference type="ChEBI" id="CHEBI:456216"/>
        <dbReference type="EC" id="2.7.11.1"/>
    </reaction>
</comment>
<dbReference type="Pfam" id="PF08263">
    <property type="entry name" value="LRRNT_2"/>
    <property type="match status" value="1"/>
</dbReference>
<keyword evidence="11" id="KW-0732">Signal</keyword>
<keyword evidence="12" id="KW-0677">Repeat</keyword>
<evidence type="ECO:0000256" key="25">
    <source>
        <dbReference type="PROSITE-ProRule" id="PRU10141"/>
    </source>
</evidence>
<evidence type="ECO:0000256" key="19">
    <source>
        <dbReference type="ARBA" id="ARBA00023180"/>
    </source>
</evidence>
<evidence type="ECO:0000256" key="9">
    <source>
        <dbReference type="ARBA" id="ARBA00022679"/>
    </source>
</evidence>
<dbReference type="SUPFAM" id="SSF56112">
    <property type="entry name" value="Protein kinase-like (PK-like)"/>
    <property type="match status" value="1"/>
</dbReference>
<feature type="transmembrane region" description="Helical" evidence="26">
    <location>
        <begin position="721"/>
        <end position="744"/>
    </location>
</feature>
<comment type="catalytic activity">
    <reaction evidence="21">
        <text>L-seryl-[protein] + ATP = O-phospho-L-seryl-[protein] + ADP + H(+)</text>
        <dbReference type="Rhea" id="RHEA:17989"/>
        <dbReference type="Rhea" id="RHEA-COMP:9863"/>
        <dbReference type="Rhea" id="RHEA-COMP:11604"/>
        <dbReference type="ChEBI" id="CHEBI:15378"/>
        <dbReference type="ChEBI" id="CHEBI:29999"/>
        <dbReference type="ChEBI" id="CHEBI:30616"/>
        <dbReference type="ChEBI" id="CHEBI:83421"/>
        <dbReference type="ChEBI" id="CHEBI:456216"/>
        <dbReference type="EC" id="2.7.11.1"/>
    </reaction>
</comment>
<dbReference type="EMBL" id="CM016556">
    <property type="protein sequence ID" value="TKW13459.1"/>
    <property type="molecule type" value="Genomic_DNA"/>
</dbReference>
<dbReference type="GO" id="GO:0005886">
    <property type="term" value="C:plasma membrane"/>
    <property type="evidence" value="ECO:0007669"/>
    <property type="project" value="UniProtKB-SubCell"/>
</dbReference>
<dbReference type="FunFam" id="3.30.200.20:FF:000432">
    <property type="entry name" value="LRR receptor-like serine/threonine-protein kinase EFR"/>
    <property type="match status" value="1"/>
</dbReference>
<evidence type="ECO:0000256" key="14">
    <source>
        <dbReference type="ARBA" id="ARBA00022777"/>
    </source>
</evidence>
<keyword evidence="14" id="KW-0418">Kinase</keyword>
<dbReference type="SMART" id="SM00369">
    <property type="entry name" value="LRR_TYP"/>
    <property type="match status" value="9"/>
</dbReference>
<keyword evidence="15 25" id="KW-0067">ATP-binding</keyword>
<evidence type="ECO:0000256" key="15">
    <source>
        <dbReference type="ARBA" id="ARBA00022840"/>
    </source>
</evidence>
<evidence type="ECO:0000313" key="28">
    <source>
        <dbReference type="EMBL" id="TKW13459.1"/>
    </source>
</evidence>